<dbReference type="EMBL" id="KB469684">
    <property type="protein sequence ID" value="EPQ49737.1"/>
    <property type="molecule type" value="Genomic_DNA"/>
</dbReference>
<dbReference type="Proteomes" id="UP000030669">
    <property type="component" value="Unassembled WGS sequence"/>
</dbReference>
<feature type="compositionally biased region" description="Polar residues" evidence="1">
    <location>
        <begin position="1"/>
        <end position="10"/>
    </location>
</feature>
<proteinExistence type="predicted"/>
<dbReference type="HOGENOM" id="CLU_2996678_0_0_1"/>
<keyword evidence="3" id="KW-1185">Reference proteome</keyword>
<name>S7PQU6_GLOTA</name>
<evidence type="ECO:0000313" key="2">
    <source>
        <dbReference type="EMBL" id="EPQ49737.1"/>
    </source>
</evidence>
<feature type="region of interest" description="Disordered" evidence="1">
    <location>
        <begin position="1"/>
        <end position="32"/>
    </location>
</feature>
<dbReference type="AlphaFoldDB" id="S7PQU6"/>
<organism evidence="2 3">
    <name type="scientific">Gloeophyllum trabeum (strain ATCC 11539 / FP-39264 / Madison 617)</name>
    <name type="common">Brown rot fungus</name>
    <dbReference type="NCBI Taxonomy" id="670483"/>
    <lineage>
        <taxon>Eukaryota</taxon>
        <taxon>Fungi</taxon>
        <taxon>Dikarya</taxon>
        <taxon>Basidiomycota</taxon>
        <taxon>Agaricomycotina</taxon>
        <taxon>Agaricomycetes</taxon>
        <taxon>Gloeophyllales</taxon>
        <taxon>Gloeophyllaceae</taxon>
        <taxon>Gloeophyllum</taxon>
    </lineage>
</organism>
<gene>
    <name evidence="2" type="ORF">GLOTRDRAFT_134674</name>
</gene>
<protein>
    <submittedName>
        <fullName evidence="2">Uncharacterized protein</fullName>
    </submittedName>
</protein>
<accession>S7PQU6</accession>
<sequence length="57" mass="6626">MSAKASASEQLQRHSRAALKGETPEKSTAVWAHKKNWMETVREREERKREVATREDC</sequence>
<evidence type="ECO:0000256" key="1">
    <source>
        <dbReference type="SAM" id="MobiDB-lite"/>
    </source>
</evidence>
<dbReference type="GeneID" id="19303133"/>
<dbReference type="KEGG" id="gtr:GLOTRDRAFT_134674"/>
<dbReference type="RefSeq" id="XP_007871807.1">
    <property type="nucleotide sequence ID" value="XM_007873616.1"/>
</dbReference>
<reference evidence="2 3" key="1">
    <citation type="journal article" date="2012" name="Science">
        <title>The Paleozoic origin of enzymatic lignin decomposition reconstructed from 31 fungal genomes.</title>
        <authorList>
            <person name="Floudas D."/>
            <person name="Binder M."/>
            <person name="Riley R."/>
            <person name="Barry K."/>
            <person name="Blanchette R.A."/>
            <person name="Henrissat B."/>
            <person name="Martinez A.T."/>
            <person name="Otillar R."/>
            <person name="Spatafora J.W."/>
            <person name="Yadav J.S."/>
            <person name="Aerts A."/>
            <person name="Benoit I."/>
            <person name="Boyd A."/>
            <person name="Carlson A."/>
            <person name="Copeland A."/>
            <person name="Coutinho P.M."/>
            <person name="de Vries R.P."/>
            <person name="Ferreira P."/>
            <person name="Findley K."/>
            <person name="Foster B."/>
            <person name="Gaskell J."/>
            <person name="Glotzer D."/>
            <person name="Gorecki P."/>
            <person name="Heitman J."/>
            <person name="Hesse C."/>
            <person name="Hori C."/>
            <person name="Igarashi K."/>
            <person name="Jurgens J.A."/>
            <person name="Kallen N."/>
            <person name="Kersten P."/>
            <person name="Kohler A."/>
            <person name="Kuees U."/>
            <person name="Kumar T.K.A."/>
            <person name="Kuo A."/>
            <person name="LaButti K."/>
            <person name="Larrondo L.F."/>
            <person name="Lindquist E."/>
            <person name="Ling A."/>
            <person name="Lombard V."/>
            <person name="Lucas S."/>
            <person name="Lundell T."/>
            <person name="Martin R."/>
            <person name="McLaughlin D.J."/>
            <person name="Morgenstern I."/>
            <person name="Morin E."/>
            <person name="Murat C."/>
            <person name="Nagy L.G."/>
            <person name="Nolan M."/>
            <person name="Ohm R.A."/>
            <person name="Patyshakuliyeva A."/>
            <person name="Rokas A."/>
            <person name="Ruiz-Duenas F.J."/>
            <person name="Sabat G."/>
            <person name="Salamov A."/>
            <person name="Samejima M."/>
            <person name="Schmutz J."/>
            <person name="Slot J.C."/>
            <person name="St John F."/>
            <person name="Stenlid J."/>
            <person name="Sun H."/>
            <person name="Sun S."/>
            <person name="Syed K."/>
            <person name="Tsang A."/>
            <person name="Wiebenga A."/>
            <person name="Young D."/>
            <person name="Pisabarro A."/>
            <person name="Eastwood D.C."/>
            <person name="Martin F."/>
            <person name="Cullen D."/>
            <person name="Grigoriev I.V."/>
            <person name="Hibbett D.S."/>
        </authorList>
    </citation>
    <scope>NUCLEOTIDE SEQUENCE [LARGE SCALE GENOMIC DNA]</scope>
    <source>
        <strain evidence="2 3">ATCC 11539</strain>
    </source>
</reference>
<evidence type="ECO:0000313" key="3">
    <source>
        <dbReference type="Proteomes" id="UP000030669"/>
    </source>
</evidence>